<dbReference type="PROSITE" id="PS50294">
    <property type="entry name" value="WD_REPEATS_REGION"/>
    <property type="match status" value="7"/>
</dbReference>
<dbReference type="Gene3D" id="3.40.50.10140">
    <property type="entry name" value="Toll/interleukin-1 receptor homology (TIR) domain"/>
    <property type="match status" value="1"/>
</dbReference>
<comment type="caution">
    <text evidence="7">The sequence shown here is derived from an EMBL/GenBank/DDBJ whole genome shotgun (WGS) entry which is preliminary data.</text>
</comment>
<feature type="repeat" description="WD" evidence="3">
    <location>
        <begin position="986"/>
        <end position="1027"/>
    </location>
</feature>
<feature type="repeat" description="WD" evidence="3">
    <location>
        <begin position="1194"/>
        <end position="1235"/>
    </location>
</feature>
<name>A0ABY2RQA7_9NOCA</name>
<keyword evidence="1 3" id="KW-0853">WD repeat</keyword>
<evidence type="ECO:0000256" key="3">
    <source>
        <dbReference type="PROSITE-ProRule" id="PRU00221"/>
    </source>
</evidence>
<dbReference type="InterPro" id="IPR011047">
    <property type="entry name" value="Quinoprotein_ADH-like_sf"/>
</dbReference>
<dbReference type="InterPro" id="IPR001680">
    <property type="entry name" value="WD40_rpt"/>
</dbReference>
<keyword evidence="4" id="KW-0175">Coiled coil</keyword>
<dbReference type="SMART" id="SM00320">
    <property type="entry name" value="WD40"/>
    <property type="match status" value="15"/>
</dbReference>
<feature type="repeat" description="WD" evidence="3">
    <location>
        <begin position="1247"/>
        <end position="1279"/>
    </location>
</feature>
<evidence type="ECO:0000256" key="2">
    <source>
        <dbReference type="ARBA" id="ARBA00022737"/>
    </source>
</evidence>
<proteinExistence type="predicted"/>
<dbReference type="PROSITE" id="PS00678">
    <property type="entry name" value="WD_REPEATS_1"/>
    <property type="match status" value="2"/>
</dbReference>
<protein>
    <submittedName>
        <fullName evidence="7">TIR domain-containing protein</fullName>
    </submittedName>
</protein>
<dbReference type="PANTHER" id="PTHR19848">
    <property type="entry name" value="WD40 REPEAT PROTEIN"/>
    <property type="match status" value="1"/>
</dbReference>
<dbReference type="Pfam" id="PF13676">
    <property type="entry name" value="TIR_2"/>
    <property type="match status" value="1"/>
</dbReference>
<feature type="repeat" description="WD" evidence="3">
    <location>
        <begin position="1363"/>
        <end position="1396"/>
    </location>
</feature>
<reference evidence="7 8" key="1">
    <citation type="submission" date="2019-04" db="EMBL/GenBank/DDBJ databases">
        <title>Rhodococcus oryzae sp. nov., a novel actinomycete isolated from rhizosphere soil of rice (Oryza sativa L.).</title>
        <authorList>
            <person name="Li C."/>
        </authorList>
    </citation>
    <scope>NUCLEOTIDE SEQUENCE [LARGE SCALE GENOMIC DNA]</scope>
    <source>
        <strain evidence="7 8">NEAU-CX67</strain>
    </source>
</reference>
<evidence type="ECO:0000313" key="7">
    <source>
        <dbReference type="EMBL" id="TJZ80153.1"/>
    </source>
</evidence>
<evidence type="ECO:0000313" key="8">
    <source>
        <dbReference type="Proteomes" id="UP000305109"/>
    </source>
</evidence>
<accession>A0ABY2RQA7</accession>
<feature type="repeat" description="WD" evidence="3">
    <location>
        <begin position="905"/>
        <end position="939"/>
    </location>
</feature>
<feature type="repeat" description="WD" evidence="3">
    <location>
        <begin position="1029"/>
        <end position="1064"/>
    </location>
</feature>
<dbReference type="SUPFAM" id="SSF52200">
    <property type="entry name" value="Toll/Interleukin receptor TIR domain"/>
    <property type="match status" value="1"/>
</dbReference>
<dbReference type="PROSITE" id="PS50082">
    <property type="entry name" value="WD_REPEATS_2"/>
    <property type="match status" value="12"/>
</dbReference>
<dbReference type="Proteomes" id="UP000305109">
    <property type="component" value="Unassembled WGS sequence"/>
</dbReference>
<keyword evidence="8" id="KW-1185">Reference proteome</keyword>
<keyword evidence="2" id="KW-0677">Repeat</keyword>
<organism evidence="7 8">
    <name type="scientific">Rhodococcus oryzae</name>
    <dbReference type="NCBI Taxonomy" id="2571143"/>
    <lineage>
        <taxon>Bacteria</taxon>
        <taxon>Bacillati</taxon>
        <taxon>Actinomycetota</taxon>
        <taxon>Actinomycetes</taxon>
        <taxon>Mycobacteriales</taxon>
        <taxon>Nocardiaceae</taxon>
        <taxon>Rhodococcus</taxon>
    </lineage>
</organism>
<dbReference type="InterPro" id="IPR035897">
    <property type="entry name" value="Toll_tir_struct_dom_sf"/>
</dbReference>
<feature type="repeat" description="WD" evidence="3">
    <location>
        <begin position="943"/>
        <end position="984"/>
    </location>
</feature>
<gene>
    <name evidence="7" type="ORF">FCG67_04540</name>
</gene>
<dbReference type="PANTHER" id="PTHR19848:SF8">
    <property type="entry name" value="F-BOX AND WD REPEAT DOMAIN CONTAINING 7"/>
    <property type="match status" value="1"/>
</dbReference>
<dbReference type="SUPFAM" id="SSF52540">
    <property type="entry name" value="P-loop containing nucleoside triphosphate hydrolases"/>
    <property type="match status" value="1"/>
</dbReference>
<dbReference type="InterPro" id="IPR019775">
    <property type="entry name" value="WD40_repeat_CS"/>
</dbReference>
<dbReference type="InterPro" id="IPR015943">
    <property type="entry name" value="WD40/YVTN_repeat-like_dom_sf"/>
</dbReference>
<dbReference type="Pfam" id="PF00400">
    <property type="entry name" value="WD40"/>
    <property type="match status" value="13"/>
</dbReference>
<feature type="domain" description="Novel STAND NTPase 1" evidence="6">
    <location>
        <begin position="168"/>
        <end position="593"/>
    </location>
</feature>
<dbReference type="EMBL" id="SUMD01000002">
    <property type="protein sequence ID" value="TJZ80153.1"/>
    <property type="molecule type" value="Genomic_DNA"/>
</dbReference>
<dbReference type="InterPro" id="IPR036322">
    <property type="entry name" value="WD40_repeat_dom_sf"/>
</dbReference>
<dbReference type="InterPro" id="IPR000157">
    <property type="entry name" value="TIR_dom"/>
</dbReference>
<feature type="repeat" description="WD" evidence="3">
    <location>
        <begin position="854"/>
        <end position="895"/>
    </location>
</feature>
<dbReference type="InterPro" id="IPR020472">
    <property type="entry name" value="WD40_PAC1"/>
</dbReference>
<dbReference type="InterPro" id="IPR049052">
    <property type="entry name" value="nSTAND1"/>
</dbReference>
<feature type="repeat" description="WD" evidence="3">
    <location>
        <begin position="1290"/>
        <end position="1321"/>
    </location>
</feature>
<sequence length="1447" mass="156578">MSRVFITYSSRDRRQAIALKRWLAEREPGLAREIFLDVDVDTGLPLGIRWKDALRKAKDRCEAVVVLLSSTWESSHECKLEYRHAEDLNKPVFVVRLEPMESGEITREWQRCDLFGDGPQTEISLGDGSEPVVFLTDGLERLRTGLRATGVGAEYFPWPPPGDPNRAPYRGWEPFEEVDAAVYFGRDAQILDGLDRLRGISNTGVESLFVILGPSGVGKSSFLRAGLLPRLRRDDRNYLLLDIVRPERNALTGDSGLAQSIHAMRVRLGLTRPTLGEIKAACPDGVDRLREWLLEAQQAARARVLDLPPDAPAPALILPVDQAEELFGVDAGPQARQLLSLLARLMRDANGDRVSMFVVLTIRADLYEAWQTAPELAGLKSAVFGELKPMPPTQFKEVVVGPVRRAGETGHRLRVEPALVDRLLEECGQGADTLPLLSLTLSRLYRDYGGDADLTLDEYTAMGGMSRVVQTEIDSALSADPGERQRQLELLRRAFIPWLATINPDSDQPMRRVARWSDIPAESRPLIDVLVAKRLLVKDERGGETVVEVALESLLRQWDELAGWLRSEAEDLKAADRLEGAATEWERRDRDEDWLLQGTRLEDAEVLSAKTDFIDRLQPTRGFLLASRERETARTEEEKRRREAELQAAKDKQQAAEALAEAETEAKEQAQAHTAALRKRARALRAVLAVTLVAAMVAVFYYFQERDSARESLAAQLNSEAQAMLAGARPEGEFRALGELLAAPHIAPKTDNDAMLGALVARRDVVKIIGTPDLVGSAAFDRDGDRIVSGGSDGTVRLWNAHTGQPEGAPMPADRGGVSHVAFSPDGGTIAASGSDGVVRLWETATQKPLNEPDIADPSAVLGMGFKADGGRIVSATFDGTLRWWDTATGKLDSDPVERLRGGRVMSVAFSPDGRWLALGSEDNSIRLADLSTPEYTLVDDVLAGHQGVAHSIAFSPNSGQIASGSADGTVRLWDAHSHTSIGAPMEGHEAPVTSVAFSPDGQRIISGDLAGTIRVWDVATGHPASTPLVGHRGMVTSVGFSRDGSRLLSSSADTTMRIWDAKTAVGMTGHYGGGLGVYSVRFNEDGSRISTASLDGARLWDADTGTPAGFMAGLGFPVAVAWSRDSQLVVIGGKDGTLLRWDSSGLPLGDPIISPGLASLDVSLDGKWIVTGGEDGAVRRWDARTGKQVSEQLDAHTAKVNLVGFSPDSRMVVTGSLDRTLRRWDAATGKSLGEPMAVNPKAPAISADFSPDGRAIATGDDVGTVRRWDAESGQALGEPMTGHQGSIYVEYSPDGRTIASYGFDATVRRWDAQTGELLGEMPTQGWTANIDFSPDSRRLASAGADGIRLWNADTGEPIGEPMRGHIGQALSVDFSPDGRSVVSGGADHTVRLWSVPPLDPSEWPDALCDKLTRNMSEAEWEAWISPDADYAATCPDLPVPDGGGTG</sequence>
<dbReference type="Pfam" id="PF20703">
    <property type="entry name" value="nSTAND1"/>
    <property type="match status" value="1"/>
</dbReference>
<evidence type="ECO:0000259" key="6">
    <source>
        <dbReference type="Pfam" id="PF20703"/>
    </source>
</evidence>
<feature type="repeat" description="WD" evidence="3">
    <location>
        <begin position="768"/>
        <end position="809"/>
    </location>
</feature>
<dbReference type="InterPro" id="IPR027417">
    <property type="entry name" value="P-loop_NTPase"/>
</dbReference>
<feature type="coiled-coil region" evidence="4">
    <location>
        <begin position="632"/>
        <end position="679"/>
    </location>
</feature>
<feature type="repeat" description="WD" evidence="3">
    <location>
        <begin position="811"/>
        <end position="852"/>
    </location>
</feature>
<evidence type="ECO:0000256" key="1">
    <source>
        <dbReference type="ARBA" id="ARBA00022574"/>
    </source>
</evidence>
<feature type="repeat" description="WD" evidence="3">
    <location>
        <begin position="1158"/>
        <end position="1192"/>
    </location>
</feature>
<dbReference type="SUPFAM" id="SSF50978">
    <property type="entry name" value="WD40 repeat-like"/>
    <property type="match status" value="1"/>
</dbReference>
<evidence type="ECO:0000259" key="5">
    <source>
        <dbReference type="Pfam" id="PF13676"/>
    </source>
</evidence>
<evidence type="ECO:0000256" key="4">
    <source>
        <dbReference type="SAM" id="Coils"/>
    </source>
</evidence>
<dbReference type="PRINTS" id="PR00320">
    <property type="entry name" value="GPROTEINBRPT"/>
</dbReference>
<dbReference type="CDD" id="cd00200">
    <property type="entry name" value="WD40"/>
    <property type="match status" value="3"/>
</dbReference>
<dbReference type="SUPFAM" id="SSF50998">
    <property type="entry name" value="Quinoprotein alcohol dehydrogenase-like"/>
    <property type="match status" value="1"/>
</dbReference>
<dbReference type="Gene3D" id="2.130.10.10">
    <property type="entry name" value="YVTN repeat-like/Quinoprotein amine dehydrogenase"/>
    <property type="match status" value="4"/>
</dbReference>
<feature type="domain" description="TIR" evidence="5">
    <location>
        <begin position="4"/>
        <end position="117"/>
    </location>
</feature>